<evidence type="ECO:0000313" key="8">
    <source>
        <dbReference type="EMBL" id="SUH95470.1"/>
    </source>
</evidence>
<evidence type="ECO:0000256" key="4">
    <source>
        <dbReference type="ARBA" id="ARBA00030474"/>
    </source>
</evidence>
<dbReference type="SMART" id="SM00148">
    <property type="entry name" value="PLCXc"/>
    <property type="match status" value="1"/>
</dbReference>
<name>A0A379XIJ3_SALER</name>
<dbReference type="GO" id="GO:0004436">
    <property type="term" value="F:phosphatidylinositol diacylglycerol-lyase activity"/>
    <property type="evidence" value="ECO:0007669"/>
    <property type="project" value="UniProtKB-EC"/>
</dbReference>
<dbReference type="EMBL" id="UGXC01000001">
    <property type="protein sequence ID" value="SUG27949.1"/>
    <property type="molecule type" value="Genomic_DNA"/>
</dbReference>
<dbReference type="PROSITE" id="PS50007">
    <property type="entry name" value="PIPLC_X_DOMAIN"/>
    <property type="match status" value="1"/>
</dbReference>
<dbReference type="Proteomes" id="UP000254124">
    <property type="component" value="Unassembled WGS sequence"/>
</dbReference>
<comment type="catalytic activity">
    <reaction evidence="1">
        <text>a 1,2-diacyl-sn-glycero-3-phospho-(1D-myo-inositol) = 1D-myo-inositol 1,2-cyclic phosphate + a 1,2-diacyl-sn-glycerol</text>
        <dbReference type="Rhea" id="RHEA:17093"/>
        <dbReference type="ChEBI" id="CHEBI:17815"/>
        <dbReference type="ChEBI" id="CHEBI:57880"/>
        <dbReference type="ChEBI" id="CHEBI:58484"/>
        <dbReference type="EC" id="4.6.1.13"/>
    </reaction>
</comment>
<dbReference type="Pfam" id="PF00388">
    <property type="entry name" value="PI-PLC-X"/>
    <property type="match status" value="1"/>
</dbReference>
<dbReference type="CDD" id="cd23667">
    <property type="entry name" value="beta-trefoil_Ricin_CqDVP-like"/>
    <property type="match status" value="1"/>
</dbReference>
<dbReference type="AlphaFoldDB" id="A0A379XIJ3"/>
<dbReference type="GO" id="GO:0008081">
    <property type="term" value="F:phosphoric diester hydrolase activity"/>
    <property type="evidence" value="ECO:0007669"/>
    <property type="project" value="InterPro"/>
</dbReference>
<evidence type="ECO:0000313" key="10">
    <source>
        <dbReference type="Proteomes" id="UP000255443"/>
    </source>
</evidence>
<keyword evidence="8" id="KW-0456">Lyase</keyword>
<evidence type="ECO:0000256" key="5">
    <source>
        <dbReference type="ARBA" id="ARBA00030782"/>
    </source>
</evidence>
<dbReference type="CDD" id="cd08586">
    <property type="entry name" value="PI-PLCc_BcPLC_like"/>
    <property type="match status" value="1"/>
</dbReference>
<dbReference type="PANTHER" id="PTHR13593:SF113">
    <property type="entry name" value="SI:DKEY-266F7.9"/>
    <property type="match status" value="1"/>
</dbReference>
<sequence length="437" mass="50315">MRYSLLSDTRNWMSCIDDSKSLAHISIPGTHDSCARKGASGQASGIDEYVAAQNYDCTIKKQLEDGIRYLDIRCCAIDGVFTIHHAEFYLNINFGDVLNECIDFLEEFSSETIIMRIKQENSSVSDKEFVNIFNTHYADYHKYMYLNSSIPEISSVRGKIVILSNVLTLPGIPYSSINVQDDYSDTSLSSKRGKIDSFANESAKKNRNGSNPSLYLNHCSATNPPWVSPESFARALLPNLTRDFKEGLGAEQVDNSQNEAPHIGIIAMDFYTSNLVTEVVKRNENRYLKNIPVYSIYNSYYGKHYLYASEYMDTAMDRRQVFCWEPGGKLIKGYWLFIPVDGTNEYYIFNTYFKEFLYASSFVTDNRRTVYTWISAVTTKDGTWTIENNEIYNVFYGCYLYESSLYYNDDRKLVPCWAPGKPVLQDEWFWDFEKNSV</sequence>
<dbReference type="Proteomes" id="UP000255443">
    <property type="component" value="Unassembled WGS sequence"/>
</dbReference>
<evidence type="ECO:0000259" key="6">
    <source>
        <dbReference type="SMART" id="SM00148"/>
    </source>
</evidence>
<gene>
    <name evidence="8" type="primary">plcA</name>
    <name evidence="8" type="ORF">NCTC7295_05691</name>
    <name evidence="7" type="ORF">NCTC7303_00054</name>
</gene>
<evidence type="ECO:0000256" key="2">
    <source>
        <dbReference type="ARBA" id="ARBA00012581"/>
    </source>
</evidence>
<evidence type="ECO:0000313" key="9">
    <source>
        <dbReference type="Proteomes" id="UP000254124"/>
    </source>
</evidence>
<reference evidence="9 10" key="1">
    <citation type="submission" date="2018-06" db="EMBL/GenBank/DDBJ databases">
        <authorList>
            <consortium name="Pathogen Informatics"/>
            <person name="Doyle S."/>
        </authorList>
    </citation>
    <scope>NUCLEOTIDE SEQUENCE [LARGE SCALE GENOMIC DNA]</scope>
    <source>
        <strain evidence="8 9">NCTC7295</strain>
        <strain evidence="7 10">NCTC7303</strain>
    </source>
</reference>
<dbReference type="SUPFAM" id="SSF51695">
    <property type="entry name" value="PLC-like phosphodiesterases"/>
    <property type="match status" value="1"/>
</dbReference>
<feature type="domain" description="Phosphatidylinositol-specific phospholipase C X" evidence="6">
    <location>
        <begin position="16"/>
        <end position="165"/>
    </location>
</feature>
<dbReference type="PANTHER" id="PTHR13593">
    <property type="match status" value="1"/>
</dbReference>
<dbReference type="InterPro" id="IPR051057">
    <property type="entry name" value="PI-PLC_domain"/>
</dbReference>
<protein>
    <recommendedName>
        <fullName evidence="3">1-phosphatidylinositol phosphodiesterase</fullName>
        <ecNumber evidence="2">4.6.1.13</ecNumber>
    </recommendedName>
    <alternativeName>
        <fullName evidence="4">Phosphatidylinositol diacylglycerol-lyase</fullName>
    </alternativeName>
    <alternativeName>
        <fullName evidence="5">Phosphatidylinositol-specific phospholipase C</fullName>
    </alternativeName>
</protein>
<evidence type="ECO:0000256" key="1">
    <source>
        <dbReference type="ARBA" id="ARBA00001316"/>
    </source>
</evidence>
<dbReference type="GO" id="GO:0006629">
    <property type="term" value="P:lipid metabolic process"/>
    <property type="evidence" value="ECO:0007669"/>
    <property type="project" value="InterPro"/>
</dbReference>
<evidence type="ECO:0000313" key="7">
    <source>
        <dbReference type="EMBL" id="SUG27949.1"/>
    </source>
</evidence>
<dbReference type="EC" id="4.6.1.13" evidence="2"/>
<proteinExistence type="predicted"/>
<evidence type="ECO:0000256" key="3">
    <source>
        <dbReference type="ARBA" id="ARBA00019758"/>
    </source>
</evidence>
<dbReference type="InterPro" id="IPR000909">
    <property type="entry name" value="PLipase_C_PInositol-sp_X_dom"/>
</dbReference>
<dbReference type="InterPro" id="IPR017946">
    <property type="entry name" value="PLC-like_Pdiesterase_TIM-brl"/>
</dbReference>
<dbReference type="Gene3D" id="3.20.20.190">
    <property type="entry name" value="Phosphatidylinositol (PI) phosphodiesterase"/>
    <property type="match status" value="1"/>
</dbReference>
<accession>A0A379XIJ3</accession>
<dbReference type="EMBL" id="UGWZ01000002">
    <property type="protein sequence ID" value="SUH95470.1"/>
    <property type="molecule type" value="Genomic_DNA"/>
</dbReference>
<organism evidence="8 9">
    <name type="scientific">Salmonella enterica subsp. arizonae</name>
    <dbReference type="NCBI Taxonomy" id="59203"/>
    <lineage>
        <taxon>Bacteria</taxon>
        <taxon>Pseudomonadati</taxon>
        <taxon>Pseudomonadota</taxon>
        <taxon>Gammaproteobacteria</taxon>
        <taxon>Enterobacterales</taxon>
        <taxon>Enterobacteriaceae</taxon>
        <taxon>Salmonella</taxon>
    </lineage>
</organism>